<protein>
    <submittedName>
        <fullName evidence="2">ROK family protein</fullName>
    </submittedName>
</protein>
<dbReference type="SUPFAM" id="SSF46785">
    <property type="entry name" value="Winged helix' DNA-binding domain"/>
    <property type="match status" value="1"/>
</dbReference>
<dbReference type="Gene3D" id="3.30.420.40">
    <property type="match status" value="3"/>
</dbReference>
<comment type="similarity">
    <text evidence="1">Belongs to the ROK (NagC/XylR) family.</text>
</comment>
<reference evidence="2" key="1">
    <citation type="submission" date="2022-05" db="EMBL/GenBank/DDBJ databases">
        <title>Genomic analysis of Brachybacterium sp. CBA3104.</title>
        <authorList>
            <person name="Roh S.W."/>
            <person name="Kim Y.B."/>
            <person name="Kim Y."/>
        </authorList>
    </citation>
    <scope>NUCLEOTIDE SEQUENCE</scope>
    <source>
        <strain evidence="2">CBA3104</strain>
    </source>
</reference>
<dbReference type="InterPro" id="IPR000600">
    <property type="entry name" value="ROK"/>
</dbReference>
<proteinExistence type="inferred from homology"/>
<dbReference type="Gene3D" id="1.10.10.10">
    <property type="entry name" value="Winged helix-like DNA-binding domain superfamily/Winged helix DNA-binding domain"/>
    <property type="match status" value="1"/>
</dbReference>
<dbReference type="InterPro" id="IPR036390">
    <property type="entry name" value="WH_DNA-bd_sf"/>
</dbReference>
<organism evidence="2 3">
    <name type="scientific">Brachybacterium kimchii</name>
    <dbReference type="NCBI Taxonomy" id="2942909"/>
    <lineage>
        <taxon>Bacteria</taxon>
        <taxon>Bacillati</taxon>
        <taxon>Actinomycetota</taxon>
        <taxon>Actinomycetes</taxon>
        <taxon>Micrococcales</taxon>
        <taxon>Dermabacteraceae</taxon>
        <taxon>Brachybacterium</taxon>
    </lineage>
</organism>
<evidence type="ECO:0000256" key="1">
    <source>
        <dbReference type="ARBA" id="ARBA00006479"/>
    </source>
</evidence>
<dbReference type="InterPro" id="IPR036388">
    <property type="entry name" value="WH-like_DNA-bd_sf"/>
</dbReference>
<dbReference type="PANTHER" id="PTHR18964:SF149">
    <property type="entry name" value="BIFUNCTIONAL UDP-N-ACETYLGLUCOSAMINE 2-EPIMERASE_N-ACETYLMANNOSAMINE KINASE"/>
    <property type="match status" value="1"/>
</dbReference>
<dbReference type="Pfam" id="PF00480">
    <property type="entry name" value="ROK"/>
    <property type="match status" value="1"/>
</dbReference>
<evidence type="ECO:0000313" key="3">
    <source>
        <dbReference type="Proteomes" id="UP001055868"/>
    </source>
</evidence>
<dbReference type="CDD" id="cd23763">
    <property type="entry name" value="ASKHA_ATPase_ROK"/>
    <property type="match status" value="1"/>
</dbReference>
<dbReference type="SUPFAM" id="SSF53067">
    <property type="entry name" value="Actin-like ATPase domain"/>
    <property type="match status" value="1"/>
</dbReference>
<sequence>MQTTAQRAEPRSVRRWNEKTVIDVLRAHGAQRISALRSFTGLTPGPLGDVLRGLSAKGWVVSVPDETPGRGRPAQRFRLSRPEGWVLGVDVGPHAVRAVRMDLAGNAVERVECEVLRPGDLQAMHERTAEAVGRCLQGIGAEDLWAGTLAVGGHLDDEGSVVRSVAVPAWEGHRPLELLSDVLPQPFSLINDVRAETLAEHEVGEAQDVEDFALAHLGRRPTLGIFLEGRIRRGAHGTAGDLSLHPQLGRGVTGATGDGDDADQLVAMIRQALAGDEGARSGIREALERMAEPFALAASVLDLAVIVIGGPFAAVPDIAVPALARAFDERSRSVPELRTTGLDQFAAATGAARQALGWVDGTLASAATGALERERSCFRAEVGGRVLVH</sequence>
<accession>A0ABY4N2Y6</accession>
<gene>
    <name evidence="2" type="ORF">M4486_14985</name>
</gene>
<dbReference type="RefSeq" id="WP_249478084.1">
    <property type="nucleotide sequence ID" value="NZ_CP097218.1"/>
</dbReference>
<dbReference type="PANTHER" id="PTHR18964">
    <property type="entry name" value="ROK (REPRESSOR, ORF, KINASE) FAMILY"/>
    <property type="match status" value="1"/>
</dbReference>
<keyword evidence="3" id="KW-1185">Reference proteome</keyword>
<dbReference type="EMBL" id="CP097218">
    <property type="protein sequence ID" value="UQN28919.1"/>
    <property type="molecule type" value="Genomic_DNA"/>
</dbReference>
<name>A0ABY4N2Y6_9MICO</name>
<dbReference type="InterPro" id="IPR043129">
    <property type="entry name" value="ATPase_NBD"/>
</dbReference>
<evidence type="ECO:0000313" key="2">
    <source>
        <dbReference type="EMBL" id="UQN28919.1"/>
    </source>
</evidence>
<dbReference type="Proteomes" id="UP001055868">
    <property type="component" value="Chromosome"/>
</dbReference>